<feature type="transmembrane region" description="Helical" evidence="3">
    <location>
        <begin position="392"/>
        <end position="412"/>
    </location>
</feature>
<keyword evidence="2" id="KW-0378">Hydrolase</keyword>
<keyword evidence="6" id="KW-1185">Reference proteome</keyword>
<keyword evidence="3" id="KW-0472">Membrane</keyword>
<feature type="domain" description="PNPLA" evidence="4">
    <location>
        <begin position="17"/>
        <end position="186"/>
    </location>
</feature>
<evidence type="ECO:0000256" key="1">
    <source>
        <dbReference type="ARBA" id="ARBA00023098"/>
    </source>
</evidence>
<feature type="transmembrane region" description="Helical" evidence="3">
    <location>
        <begin position="353"/>
        <end position="372"/>
    </location>
</feature>
<feature type="active site" description="Nucleophile" evidence="2">
    <location>
        <position position="54"/>
    </location>
</feature>
<dbReference type="GO" id="GO:0016020">
    <property type="term" value="C:membrane"/>
    <property type="evidence" value="ECO:0007669"/>
    <property type="project" value="TreeGrafter"/>
</dbReference>
<dbReference type="Pfam" id="PF01734">
    <property type="entry name" value="Patatin"/>
    <property type="match status" value="1"/>
</dbReference>
<name>A0A3Q3GVW8_KRYMA</name>
<dbReference type="PANTHER" id="PTHR12406:SF46">
    <property type="entry name" value="PATATIN-LIKE PHOSPHOLIPASE DOMAIN-CONTAINING PROTEIN 2"/>
    <property type="match status" value="1"/>
</dbReference>
<reference evidence="5" key="2">
    <citation type="submission" date="2025-09" db="UniProtKB">
        <authorList>
            <consortium name="Ensembl"/>
        </authorList>
    </citation>
    <scope>IDENTIFICATION</scope>
</reference>
<dbReference type="Gene3D" id="3.40.1090.10">
    <property type="entry name" value="Cytosolic phospholipase A2 catalytic domain"/>
    <property type="match status" value="1"/>
</dbReference>
<dbReference type="InterPro" id="IPR016035">
    <property type="entry name" value="Acyl_Trfase/lysoPLipase"/>
</dbReference>
<keyword evidence="3" id="KW-0812">Transmembrane</keyword>
<evidence type="ECO:0000256" key="3">
    <source>
        <dbReference type="SAM" id="Phobius"/>
    </source>
</evidence>
<protein>
    <submittedName>
        <fullName evidence="5">Patatin-like phospholipase domain-containing protein 2</fullName>
    </submittedName>
</protein>
<proteinExistence type="predicted"/>
<sequence length="428" mass="47262">MTPSVSRSHSFKFPHDITFSGSGFLSIYQLGVALGFLRYAPWILKSAPHILGASAGSLAAAAVACDVNPIAIRDEVLLFAKQLKATTWGLLNPSVNVFQWLEKSMRKHLPSNAHRLATGRLGIAVTRLSDGKQVIISEFQSKEDVVQALLCSCFLPGYCGFLPPLFRGVHYIDGGLSGIMPRIPESSTLTVCPFSGDTDICPTDPPCTVKMVVTGAIFKTNMANFFRMITALSSVTLENKDLEQSFHNGYKDAINFLWNKDLASFPITHSGSQGVPSCDPTSAQMPLETTKVEEEETKGGKLATTLTSFTDHRSEQIANSTVPENTKEPPLHFDDVQNVLLGYGVTYQGTFGLPVKILSSLLLPLILSFYALLPRRQRMKVLFREVLDFVVWGWLFTKFYGLFILSIFVCSLMKNIKDRVTHVMLLLL</sequence>
<keyword evidence="3" id="KW-1133">Transmembrane helix</keyword>
<dbReference type="GO" id="GO:0005737">
    <property type="term" value="C:cytoplasm"/>
    <property type="evidence" value="ECO:0007669"/>
    <property type="project" value="TreeGrafter"/>
</dbReference>
<feature type="short sequence motif" description="GXSXG" evidence="2">
    <location>
        <begin position="52"/>
        <end position="56"/>
    </location>
</feature>
<dbReference type="PROSITE" id="PS51635">
    <property type="entry name" value="PNPLA"/>
    <property type="match status" value="1"/>
</dbReference>
<dbReference type="GO" id="GO:0005811">
    <property type="term" value="C:lipid droplet"/>
    <property type="evidence" value="ECO:0007669"/>
    <property type="project" value="TreeGrafter"/>
</dbReference>
<evidence type="ECO:0000259" key="4">
    <source>
        <dbReference type="PROSITE" id="PS51635"/>
    </source>
</evidence>
<keyword evidence="1 2" id="KW-0443">Lipid metabolism</keyword>
<comment type="caution">
    <text evidence="2">Lacks conserved residue(s) required for the propagation of feature annotation.</text>
</comment>
<dbReference type="KEGG" id="kmr:108235201"/>
<dbReference type="InterPro" id="IPR033562">
    <property type="entry name" value="PLPL"/>
</dbReference>
<dbReference type="OMA" id="FREVPYD"/>
<dbReference type="GO" id="GO:0004806">
    <property type="term" value="F:triacylglycerol lipase activity"/>
    <property type="evidence" value="ECO:0007669"/>
    <property type="project" value="TreeGrafter"/>
</dbReference>
<dbReference type="SUPFAM" id="SSF52151">
    <property type="entry name" value="FabD/lysophospholipase-like"/>
    <property type="match status" value="1"/>
</dbReference>
<evidence type="ECO:0000256" key="2">
    <source>
        <dbReference type="PROSITE-ProRule" id="PRU01161"/>
    </source>
</evidence>
<dbReference type="STRING" id="37003.ENSKMAP00000027272"/>
<evidence type="ECO:0000313" key="6">
    <source>
        <dbReference type="Proteomes" id="UP000264800"/>
    </source>
</evidence>
<evidence type="ECO:0000313" key="5">
    <source>
        <dbReference type="Ensembl" id="ENSKMAP00000027272.1"/>
    </source>
</evidence>
<reference evidence="5" key="1">
    <citation type="submission" date="2025-08" db="UniProtKB">
        <authorList>
            <consortium name="Ensembl"/>
        </authorList>
    </citation>
    <scope>IDENTIFICATION</scope>
</reference>
<dbReference type="AlphaFoldDB" id="A0A3Q3GVW8"/>
<dbReference type="GeneTree" id="ENSGT00940000155662"/>
<dbReference type="GO" id="GO:0019433">
    <property type="term" value="P:triglyceride catabolic process"/>
    <property type="evidence" value="ECO:0007669"/>
    <property type="project" value="TreeGrafter"/>
</dbReference>
<dbReference type="InterPro" id="IPR002641">
    <property type="entry name" value="PNPLA_dom"/>
</dbReference>
<dbReference type="Proteomes" id="UP000264800">
    <property type="component" value="Unplaced"/>
</dbReference>
<organism evidence="5 6">
    <name type="scientific">Kryptolebias marmoratus</name>
    <name type="common">Mangrove killifish</name>
    <name type="synonym">Rivulus marmoratus</name>
    <dbReference type="NCBI Taxonomy" id="37003"/>
    <lineage>
        <taxon>Eukaryota</taxon>
        <taxon>Metazoa</taxon>
        <taxon>Chordata</taxon>
        <taxon>Craniata</taxon>
        <taxon>Vertebrata</taxon>
        <taxon>Euteleostomi</taxon>
        <taxon>Actinopterygii</taxon>
        <taxon>Neopterygii</taxon>
        <taxon>Teleostei</taxon>
        <taxon>Neoteleostei</taxon>
        <taxon>Acanthomorphata</taxon>
        <taxon>Ovalentaria</taxon>
        <taxon>Atherinomorphae</taxon>
        <taxon>Cyprinodontiformes</taxon>
        <taxon>Rivulidae</taxon>
        <taxon>Kryptolebias</taxon>
    </lineage>
</organism>
<feature type="active site" description="Proton acceptor" evidence="2">
    <location>
        <position position="173"/>
    </location>
</feature>
<feature type="short sequence motif" description="DGA/G" evidence="2">
    <location>
        <begin position="173"/>
        <end position="175"/>
    </location>
</feature>
<dbReference type="GO" id="GO:0055088">
    <property type="term" value="P:lipid homeostasis"/>
    <property type="evidence" value="ECO:0007669"/>
    <property type="project" value="TreeGrafter"/>
</dbReference>
<accession>A0A3Q3GVW8</accession>
<feature type="transmembrane region" description="Helical" evidence="3">
    <location>
        <begin position="17"/>
        <end position="37"/>
    </location>
</feature>
<dbReference type="PANTHER" id="PTHR12406">
    <property type="entry name" value="CALCIUM-INDEPENDENT PHOSPHOLIPASE A2 IPLA2 -RELATED"/>
    <property type="match status" value="1"/>
</dbReference>
<dbReference type="RefSeq" id="XP_017270524.1">
    <property type="nucleotide sequence ID" value="XM_017415035.3"/>
</dbReference>
<dbReference type="GeneID" id="108235201"/>
<dbReference type="Ensembl" id="ENSKMAT00000027614.1">
    <property type="protein sequence ID" value="ENSKMAP00000027272.1"/>
    <property type="gene ID" value="ENSKMAG00000020227.1"/>
</dbReference>
<dbReference type="OrthoDB" id="197155at2759"/>
<keyword evidence="2" id="KW-0442">Lipid degradation</keyword>